<dbReference type="PANTHER" id="PTHR42852">
    <property type="entry name" value="THIOL:DISULFIDE INTERCHANGE PROTEIN DSBE"/>
    <property type="match status" value="1"/>
</dbReference>
<dbReference type="SUPFAM" id="SSF52833">
    <property type="entry name" value="Thioredoxin-like"/>
    <property type="match status" value="1"/>
</dbReference>
<evidence type="ECO:0000313" key="5">
    <source>
        <dbReference type="Proteomes" id="UP000614239"/>
    </source>
</evidence>
<proteinExistence type="predicted"/>
<dbReference type="CDD" id="cd02966">
    <property type="entry name" value="TlpA_like_family"/>
    <property type="match status" value="1"/>
</dbReference>
<accession>A0A8H9LJ26</accession>
<dbReference type="OrthoDB" id="9790194at2"/>
<dbReference type="InterPro" id="IPR000866">
    <property type="entry name" value="AhpC/TSA"/>
</dbReference>
<evidence type="ECO:0000259" key="3">
    <source>
        <dbReference type="PROSITE" id="PS51352"/>
    </source>
</evidence>
<dbReference type="InterPro" id="IPR013766">
    <property type="entry name" value="Thioredoxin_domain"/>
</dbReference>
<feature type="region of interest" description="Disordered" evidence="1">
    <location>
        <begin position="1"/>
        <end position="41"/>
    </location>
</feature>
<name>A0A8H9LJ26_9ACTO</name>
<evidence type="ECO:0000256" key="2">
    <source>
        <dbReference type="SAM" id="Phobius"/>
    </source>
</evidence>
<dbReference type="Pfam" id="PF00578">
    <property type="entry name" value="AhpC-TSA"/>
    <property type="match status" value="1"/>
</dbReference>
<dbReference type="InterPro" id="IPR036249">
    <property type="entry name" value="Thioredoxin-like_sf"/>
</dbReference>
<feature type="compositionally biased region" description="Acidic residues" evidence="1">
    <location>
        <begin position="1"/>
        <end position="13"/>
    </location>
</feature>
<gene>
    <name evidence="4" type="ORF">GCM10011612_15450</name>
</gene>
<dbReference type="EMBL" id="BMNJ01000005">
    <property type="protein sequence ID" value="GGO99067.1"/>
    <property type="molecule type" value="Genomic_DNA"/>
</dbReference>
<evidence type="ECO:0000256" key="1">
    <source>
        <dbReference type="SAM" id="MobiDB-lite"/>
    </source>
</evidence>
<feature type="transmembrane region" description="Helical" evidence="2">
    <location>
        <begin position="43"/>
        <end position="66"/>
    </location>
</feature>
<dbReference type="GO" id="GO:0016491">
    <property type="term" value="F:oxidoreductase activity"/>
    <property type="evidence" value="ECO:0007669"/>
    <property type="project" value="InterPro"/>
</dbReference>
<protein>
    <recommendedName>
        <fullName evidence="3">Thioredoxin domain-containing protein</fullName>
    </recommendedName>
</protein>
<dbReference type="Proteomes" id="UP000614239">
    <property type="component" value="Unassembled WGS sequence"/>
</dbReference>
<keyword evidence="2" id="KW-1133">Transmembrane helix</keyword>
<dbReference type="GO" id="GO:0016209">
    <property type="term" value="F:antioxidant activity"/>
    <property type="evidence" value="ECO:0007669"/>
    <property type="project" value="InterPro"/>
</dbReference>
<reference evidence="4" key="2">
    <citation type="submission" date="2020-09" db="EMBL/GenBank/DDBJ databases">
        <authorList>
            <person name="Sun Q."/>
            <person name="Zhou Y."/>
        </authorList>
    </citation>
    <scope>NUCLEOTIDE SEQUENCE</scope>
    <source>
        <strain evidence="4">CGMCC 4.7372</strain>
    </source>
</reference>
<keyword evidence="2" id="KW-0472">Membrane</keyword>
<keyword evidence="5" id="KW-1185">Reference proteome</keyword>
<organism evidence="4 5">
    <name type="scientific">Actinomyces gaoshouyii</name>
    <dbReference type="NCBI Taxonomy" id="1960083"/>
    <lineage>
        <taxon>Bacteria</taxon>
        <taxon>Bacillati</taxon>
        <taxon>Actinomycetota</taxon>
        <taxon>Actinomycetes</taxon>
        <taxon>Actinomycetales</taxon>
        <taxon>Actinomycetaceae</taxon>
        <taxon>Actinomyces</taxon>
    </lineage>
</organism>
<sequence>MADREERDDEALLDEYGASPARSTARAGKGDGPKGGSRTGRHIPVWVSNGLVLAVSTALILGGVWLTGSWRTEGPVASASGQGGGGVTMLSTDAPSGAAPQVGQEAPAFSATDINGAPVDLTDLRGRPVWLLFGATWCTECRTEAPDVQAISQEYGDQLTIIAVHVQDSPQTVADYVQRLGLTYTTVVDTEDAISSAYGVYGIPAHWFIGADGTIAATRVGAMSPDQMRAQVRPLIGQPGP</sequence>
<dbReference type="RefSeq" id="WP_080463080.1">
    <property type="nucleotide sequence ID" value="NZ_BMNJ01000005.1"/>
</dbReference>
<dbReference type="Gene3D" id="3.40.30.10">
    <property type="entry name" value="Glutaredoxin"/>
    <property type="match status" value="1"/>
</dbReference>
<comment type="caution">
    <text evidence="4">The sequence shown here is derived from an EMBL/GenBank/DDBJ whole genome shotgun (WGS) entry which is preliminary data.</text>
</comment>
<dbReference type="AlphaFoldDB" id="A0A8H9LJ26"/>
<dbReference type="InterPro" id="IPR050553">
    <property type="entry name" value="Thioredoxin_ResA/DsbE_sf"/>
</dbReference>
<keyword evidence="2" id="KW-0812">Transmembrane</keyword>
<dbReference type="PANTHER" id="PTHR42852:SF13">
    <property type="entry name" value="PROTEIN DIPZ"/>
    <property type="match status" value="1"/>
</dbReference>
<reference evidence="4" key="1">
    <citation type="journal article" date="2014" name="Int. J. Syst. Evol. Microbiol.">
        <title>Complete genome sequence of Corynebacterium casei LMG S-19264T (=DSM 44701T), isolated from a smear-ripened cheese.</title>
        <authorList>
            <consortium name="US DOE Joint Genome Institute (JGI-PGF)"/>
            <person name="Walter F."/>
            <person name="Albersmeier A."/>
            <person name="Kalinowski J."/>
            <person name="Ruckert C."/>
        </authorList>
    </citation>
    <scope>NUCLEOTIDE SEQUENCE</scope>
    <source>
        <strain evidence="4">CGMCC 4.7372</strain>
    </source>
</reference>
<feature type="domain" description="Thioredoxin" evidence="3">
    <location>
        <begin position="100"/>
        <end position="237"/>
    </location>
</feature>
<evidence type="ECO:0000313" key="4">
    <source>
        <dbReference type="EMBL" id="GGO99067.1"/>
    </source>
</evidence>
<dbReference type="PROSITE" id="PS51352">
    <property type="entry name" value="THIOREDOXIN_2"/>
    <property type="match status" value="1"/>
</dbReference>